<dbReference type="InterPro" id="IPR008949">
    <property type="entry name" value="Isoprenoid_synthase_dom_sf"/>
</dbReference>
<feature type="domain" description="Terpene synthase N-terminal" evidence="5">
    <location>
        <begin position="417"/>
        <end position="594"/>
    </location>
</feature>
<dbReference type="PANTHER" id="PTHR31225">
    <property type="entry name" value="OS04G0344100 PROTEIN-RELATED"/>
    <property type="match status" value="1"/>
</dbReference>
<dbReference type="Pfam" id="PF14111">
    <property type="entry name" value="DUF4283"/>
    <property type="match status" value="1"/>
</dbReference>
<feature type="domain" description="DUF4283" evidence="7">
    <location>
        <begin position="248"/>
        <end position="324"/>
    </location>
</feature>
<dbReference type="GO" id="GO:0046872">
    <property type="term" value="F:metal ion binding"/>
    <property type="evidence" value="ECO:0007669"/>
    <property type="project" value="UniProtKB-KW"/>
</dbReference>
<dbReference type="AlphaFoldDB" id="A0ABD0VLP5"/>
<gene>
    <name evidence="8" type="ORF">M5K25_004231</name>
</gene>
<dbReference type="InterPro" id="IPR008930">
    <property type="entry name" value="Terpenoid_cyclase/PrenylTrfase"/>
</dbReference>
<protein>
    <submittedName>
        <fullName evidence="8">Uncharacterized protein</fullName>
    </submittedName>
</protein>
<dbReference type="InterPro" id="IPR005630">
    <property type="entry name" value="Terpene_synthase_metal-bd"/>
</dbReference>
<evidence type="ECO:0000256" key="1">
    <source>
        <dbReference type="ARBA" id="ARBA00001946"/>
    </source>
</evidence>
<dbReference type="Proteomes" id="UP001552299">
    <property type="component" value="Unassembled WGS sequence"/>
</dbReference>
<dbReference type="Gene3D" id="1.10.600.10">
    <property type="entry name" value="Farnesyl Diphosphate Synthase"/>
    <property type="match status" value="2"/>
</dbReference>
<keyword evidence="2" id="KW-0479">Metal-binding</keyword>
<organism evidence="8 9">
    <name type="scientific">Dendrobium thyrsiflorum</name>
    <name type="common">Pinecone-like raceme dendrobium</name>
    <name type="synonym">Orchid</name>
    <dbReference type="NCBI Taxonomy" id="117978"/>
    <lineage>
        <taxon>Eukaryota</taxon>
        <taxon>Viridiplantae</taxon>
        <taxon>Streptophyta</taxon>
        <taxon>Embryophyta</taxon>
        <taxon>Tracheophyta</taxon>
        <taxon>Spermatophyta</taxon>
        <taxon>Magnoliopsida</taxon>
        <taxon>Liliopsida</taxon>
        <taxon>Asparagales</taxon>
        <taxon>Orchidaceae</taxon>
        <taxon>Epidendroideae</taxon>
        <taxon>Malaxideae</taxon>
        <taxon>Dendrobiinae</taxon>
        <taxon>Dendrobium</taxon>
    </lineage>
</organism>
<comment type="cofactor">
    <cofactor evidence="1">
        <name>Mg(2+)</name>
        <dbReference type="ChEBI" id="CHEBI:18420"/>
    </cofactor>
</comment>
<accession>A0ABD0VLP5</accession>
<evidence type="ECO:0000259" key="7">
    <source>
        <dbReference type="Pfam" id="PF14111"/>
    </source>
</evidence>
<name>A0ABD0VLP5_DENTH</name>
<proteinExistence type="predicted"/>
<dbReference type="InterPro" id="IPR044814">
    <property type="entry name" value="Terpene_cyclase_plant_C1"/>
</dbReference>
<dbReference type="PANTHER" id="PTHR31225:SF252">
    <property type="entry name" value="TERPENE SYNTHASE 12-RELATED"/>
    <property type="match status" value="1"/>
</dbReference>
<dbReference type="Gene3D" id="1.50.10.130">
    <property type="entry name" value="Terpene synthase, N-terminal domain"/>
    <property type="match status" value="1"/>
</dbReference>
<dbReference type="InterPro" id="IPR034741">
    <property type="entry name" value="Terpene_cyclase-like_1_C"/>
</dbReference>
<feature type="coiled-coil region" evidence="4">
    <location>
        <begin position="432"/>
        <end position="459"/>
    </location>
</feature>
<dbReference type="SFLD" id="SFLDG01019">
    <property type="entry name" value="Terpene_Cyclase_Like_1_C_Termi"/>
    <property type="match status" value="1"/>
</dbReference>
<reference evidence="8 9" key="1">
    <citation type="journal article" date="2024" name="Plant Biotechnol. J.">
        <title>Dendrobium thyrsiflorum genome and its molecular insights into genes involved in important horticultural traits.</title>
        <authorList>
            <person name="Chen B."/>
            <person name="Wang J.Y."/>
            <person name="Zheng P.J."/>
            <person name="Li K.L."/>
            <person name="Liang Y.M."/>
            <person name="Chen X.F."/>
            <person name="Zhang C."/>
            <person name="Zhao X."/>
            <person name="He X."/>
            <person name="Zhang G.Q."/>
            <person name="Liu Z.J."/>
            <person name="Xu Q."/>
        </authorList>
    </citation>
    <scope>NUCLEOTIDE SEQUENCE [LARGE SCALE GENOMIC DNA]</scope>
    <source>
        <strain evidence="8">GZMU011</strain>
    </source>
</reference>
<evidence type="ECO:0000313" key="8">
    <source>
        <dbReference type="EMBL" id="KAL0925859.1"/>
    </source>
</evidence>
<dbReference type="Pfam" id="PF01397">
    <property type="entry name" value="Terpene_synth"/>
    <property type="match status" value="1"/>
</dbReference>
<keyword evidence="4" id="KW-0175">Coiled coil</keyword>
<dbReference type="InterPro" id="IPR025558">
    <property type="entry name" value="DUF4283"/>
</dbReference>
<dbReference type="SFLD" id="SFLDS00005">
    <property type="entry name" value="Isoprenoid_Synthase_Type_I"/>
    <property type="match status" value="1"/>
</dbReference>
<comment type="caution">
    <text evidence="8">The sequence shown here is derived from an EMBL/GenBank/DDBJ whole genome shotgun (WGS) entry which is preliminary data.</text>
</comment>
<keyword evidence="9" id="KW-1185">Reference proteome</keyword>
<keyword evidence="3" id="KW-0460">Magnesium</keyword>
<dbReference type="InterPro" id="IPR036965">
    <property type="entry name" value="Terpene_synth_N_sf"/>
</dbReference>
<dbReference type="GO" id="GO:0010333">
    <property type="term" value="F:terpene synthase activity"/>
    <property type="evidence" value="ECO:0007669"/>
    <property type="project" value="UniProtKB-ARBA"/>
</dbReference>
<evidence type="ECO:0000259" key="6">
    <source>
        <dbReference type="Pfam" id="PF03936"/>
    </source>
</evidence>
<dbReference type="EMBL" id="JANQDX010000004">
    <property type="protein sequence ID" value="KAL0925859.1"/>
    <property type="molecule type" value="Genomic_DNA"/>
</dbReference>
<dbReference type="InterPro" id="IPR001906">
    <property type="entry name" value="Terpene_synth_N"/>
</dbReference>
<dbReference type="SUPFAM" id="SSF48239">
    <property type="entry name" value="Terpenoid cyclases/Protein prenyltransferases"/>
    <property type="match status" value="1"/>
</dbReference>
<dbReference type="FunFam" id="1.10.600.10:FF:000007">
    <property type="entry name" value="Isoprene synthase, chloroplastic"/>
    <property type="match status" value="1"/>
</dbReference>
<dbReference type="CDD" id="cd00684">
    <property type="entry name" value="Terpene_cyclase_plant_C1"/>
    <property type="match status" value="1"/>
</dbReference>
<evidence type="ECO:0000313" key="9">
    <source>
        <dbReference type="Proteomes" id="UP001552299"/>
    </source>
</evidence>
<evidence type="ECO:0000256" key="2">
    <source>
        <dbReference type="ARBA" id="ARBA00022723"/>
    </source>
</evidence>
<dbReference type="InterPro" id="IPR050148">
    <property type="entry name" value="Terpene_synthase-like"/>
</dbReference>
<feature type="domain" description="Terpene synthase metal-binding" evidence="6">
    <location>
        <begin position="21"/>
        <end position="175"/>
    </location>
</feature>
<evidence type="ECO:0000259" key="5">
    <source>
        <dbReference type="Pfam" id="PF01397"/>
    </source>
</evidence>
<dbReference type="SUPFAM" id="SSF48576">
    <property type="entry name" value="Terpenoid synthases"/>
    <property type="match status" value="2"/>
</dbReference>
<sequence length="956" mass="110860">MLGKINREWIKASSYEETFKMVAKNLPQVAHLFYLQSNDENVGELNLEKMNDNWLDLCKAYMVEARWYYTGYCPTFAEYLDNAWISVAAPIASVMTLCLSENLTNLSLESFDFYPIIIRQSSIIFQLYNDLGTLKGELRMGDVPKSIQCYLKEKHVSESEAQKCIRIIINKCWKELNKEWIKASKYEETFKMVVINLPRVPHLFYVQSNDENVVELNLEKMNDNISSFCGLSSLWILELEIRALAAPFQFALVGFFPSKCPSLDSIRRFFFNLKLNGEASVTLLDPSHVLIKLENDLDYCRVFCHRSYLVYNCYMKLTKWSPLLDVGVESPVIPIWVSFSQLRPHLYSPRILHGLASIFGKPLKIDTATSVGSRPSVARILVEIDITKTYPDKMCYFVASNSSTFLRRTTNYQLSSWDDSQIQSLNSTIFTGDVHEKRREKLKEDVKRLIKEKSFADQLELFDSLQKLGVAYHFEEEIKYLLNLMKYSEEKFRKEFTEDVHVMALYLRLSRGHGFEVSKDLLVKSYKDEKGCFKPCVFHDIKGLLSLYEASFLSMDGEDEIDEAKEFALKLLNDCMRSNSSTNPVLAKHIALALELPLHHRIQKLQAPMFIEHARNMKELDVDPILLEFAQLDFNMTQSIYNRELKEITRWWTKISNLAGGELSFAREWPVESYFLAVGLAMEPRFSTCRKEFAKAICFINVVDDIYDIYGSLDELQHFIDAVERWDLATSKSLPEYMKICLSELFNTVNSLACKIMEEKGLDILPYLKRAWLDLCKAYMVEARWYYTGYCPTFAEYLDNAWISVASPLASVMALCLSENLTNLSLESFNFYPSIIRQSSIIFRLYNDLGTSKGELRRGDVSKSIQCYMKEKHVSESEAQKCIWIIINKCWKELNKEWIKASKYEETFKMVVINLPRVAHLFYLQSNDENVGELNLEKMNDNVISLFLEPITLKEG</sequence>
<feature type="domain" description="Terpene synthase metal-binding" evidence="6">
    <location>
        <begin position="662"/>
        <end position="893"/>
    </location>
</feature>
<evidence type="ECO:0000256" key="4">
    <source>
        <dbReference type="SAM" id="Coils"/>
    </source>
</evidence>
<dbReference type="Pfam" id="PF03936">
    <property type="entry name" value="Terpene_synth_C"/>
    <property type="match status" value="2"/>
</dbReference>
<evidence type="ECO:0000256" key="3">
    <source>
        <dbReference type="ARBA" id="ARBA00022842"/>
    </source>
</evidence>